<comment type="caution">
    <text evidence="8">The sequence shown here is derived from an EMBL/GenBank/DDBJ whole genome shotgun (WGS) entry which is preliminary data.</text>
</comment>
<evidence type="ECO:0000256" key="4">
    <source>
        <dbReference type="ARBA" id="ARBA00048391"/>
    </source>
</evidence>
<feature type="binding site" evidence="5">
    <location>
        <position position="139"/>
    </location>
    <ligand>
        <name>S-adenosyl-L-methionine</name>
        <dbReference type="ChEBI" id="CHEBI:59789"/>
    </ligand>
</feature>
<keyword evidence="3 5" id="KW-0949">S-adenosyl-L-methionine</keyword>
<dbReference type="HAMAP" id="MF_02126">
    <property type="entry name" value="RF_methyltr_PrmC"/>
    <property type="match status" value="1"/>
</dbReference>
<evidence type="ECO:0000313" key="9">
    <source>
        <dbReference type="Proteomes" id="UP000295554"/>
    </source>
</evidence>
<dbReference type="InterPro" id="IPR004556">
    <property type="entry name" value="HemK-like"/>
</dbReference>
<comment type="function">
    <text evidence="5">Methylates the class 1 translation termination release factors RF1/PrfA and RF2/PrfB on the glutamine residue of the universally conserved GGQ motif.</text>
</comment>
<dbReference type="PANTHER" id="PTHR18895">
    <property type="entry name" value="HEMK METHYLTRANSFERASE"/>
    <property type="match status" value="1"/>
</dbReference>
<dbReference type="Gene3D" id="1.10.8.10">
    <property type="entry name" value="DNA helicase RuvA subunit, C-terminal domain"/>
    <property type="match status" value="1"/>
</dbReference>
<sequence length="277" mass="30436">MTRVQELLRDARTLPGESAIRDAEILLCHCLGKPRSWLYTWPEAEISGADLEKYHALLARRSRGEPVAYLTGRREFWSLDLRVNPSTLIPRPETETLVAWALELPLAAEAAVLDLGTGTGAIALALAQENPRWQVTGVDRCDAAVELARHNAVANGLPAVELQCSDWFQQLPGRRFQLIVSNPPYIEAGDPHLSLGDVRHEPRSALVAQDDGLADLAHIVTAAPAHLAEDGWLLLEHGHEQGARVRQLLQDRGFSGVQTRCDLAGLERVSGGLWRAQ</sequence>
<feature type="binding site" evidence="5">
    <location>
        <begin position="116"/>
        <end position="120"/>
    </location>
    <ligand>
        <name>S-adenosyl-L-methionine</name>
        <dbReference type="ChEBI" id="CHEBI:59789"/>
    </ligand>
</feature>
<feature type="binding site" evidence="5">
    <location>
        <position position="182"/>
    </location>
    <ligand>
        <name>S-adenosyl-L-methionine</name>
        <dbReference type="ChEBI" id="CHEBI:59789"/>
    </ligand>
</feature>
<dbReference type="AlphaFoldDB" id="A0A4R5LPM5"/>
<feature type="binding site" evidence="5">
    <location>
        <begin position="182"/>
        <end position="185"/>
    </location>
    <ligand>
        <name>substrate</name>
    </ligand>
</feature>
<evidence type="ECO:0000259" key="7">
    <source>
        <dbReference type="Pfam" id="PF17827"/>
    </source>
</evidence>
<feature type="domain" description="Methyltransferase small" evidence="6">
    <location>
        <begin position="104"/>
        <end position="190"/>
    </location>
</feature>
<dbReference type="InterPro" id="IPR040758">
    <property type="entry name" value="PrmC_N"/>
</dbReference>
<comment type="similarity">
    <text evidence="5">Belongs to the protein N5-glutamine methyltransferase family. PrmC subfamily.</text>
</comment>
<comment type="catalytic activity">
    <reaction evidence="4 5">
        <text>L-glutaminyl-[peptide chain release factor] + S-adenosyl-L-methionine = N(5)-methyl-L-glutaminyl-[peptide chain release factor] + S-adenosyl-L-homocysteine + H(+)</text>
        <dbReference type="Rhea" id="RHEA:42896"/>
        <dbReference type="Rhea" id="RHEA-COMP:10271"/>
        <dbReference type="Rhea" id="RHEA-COMP:10272"/>
        <dbReference type="ChEBI" id="CHEBI:15378"/>
        <dbReference type="ChEBI" id="CHEBI:30011"/>
        <dbReference type="ChEBI" id="CHEBI:57856"/>
        <dbReference type="ChEBI" id="CHEBI:59789"/>
        <dbReference type="ChEBI" id="CHEBI:61891"/>
        <dbReference type="EC" id="2.1.1.297"/>
    </reaction>
</comment>
<keyword evidence="1 5" id="KW-0489">Methyltransferase</keyword>
<dbReference type="NCBIfam" id="TIGR03534">
    <property type="entry name" value="RF_mod_PrmC"/>
    <property type="match status" value="1"/>
</dbReference>
<feature type="domain" description="Release factor glutamine methyltransferase N-terminal" evidence="7">
    <location>
        <begin position="16"/>
        <end position="72"/>
    </location>
</feature>
<dbReference type="EMBL" id="SMSE01000003">
    <property type="protein sequence ID" value="TDG12395.1"/>
    <property type="molecule type" value="Genomic_DNA"/>
</dbReference>
<name>A0A4R5LPM5_9GAMM</name>
<evidence type="ECO:0000256" key="5">
    <source>
        <dbReference type="HAMAP-Rule" id="MF_02126"/>
    </source>
</evidence>
<dbReference type="InterPro" id="IPR019874">
    <property type="entry name" value="RF_methyltr_PrmC"/>
</dbReference>
<dbReference type="PANTHER" id="PTHR18895:SF74">
    <property type="entry name" value="MTRF1L RELEASE FACTOR GLUTAMINE METHYLTRANSFERASE"/>
    <property type="match status" value="1"/>
</dbReference>
<dbReference type="SUPFAM" id="SSF53335">
    <property type="entry name" value="S-adenosyl-L-methionine-dependent methyltransferases"/>
    <property type="match status" value="1"/>
</dbReference>
<evidence type="ECO:0000259" key="6">
    <source>
        <dbReference type="Pfam" id="PF05175"/>
    </source>
</evidence>
<reference evidence="8 9" key="1">
    <citation type="submission" date="2019-03" db="EMBL/GenBank/DDBJ databases">
        <title>Seongchinamella monodicae gen. nov., sp. nov., a novel member of the Gammaproteobacteria isolated from a tidal mudflat of beach.</title>
        <authorList>
            <person name="Yang H.G."/>
            <person name="Kang J.W."/>
            <person name="Lee S.D."/>
        </authorList>
    </citation>
    <scope>NUCLEOTIDE SEQUENCE [LARGE SCALE GENOMIC DNA]</scope>
    <source>
        <strain evidence="8 9">GH4-78</strain>
    </source>
</reference>
<dbReference type="InterPro" id="IPR029063">
    <property type="entry name" value="SAM-dependent_MTases_sf"/>
</dbReference>
<dbReference type="CDD" id="cd02440">
    <property type="entry name" value="AdoMet_MTases"/>
    <property type="match status" value="1"/>
</dbReference>
<keyword evidence="9" id="KW-1185">Reference proteome</keyword>
<dbReference type="InterPro" id="IPR002052">
    <property type="entry name" value="DNA_methylase_N6_adenine_CS"/>
</dbReference>
<dbReference type="Proteomes" id="UP000295554">
    <property type="component" value="Unassembled WGS sequence"/>
</dbReference>
<organism evidence="8 9">
    <name type="scientific">Seongchinamella unica</name>
    <dbReference type="NCBI Taxonomy" id="2547392"/>
    <lineage>
        <taxon>Bacteria</taxon>
        <taxon>Pseudomonadati</taxon>
        <taxon>Pseudomonadota</taxon>
        <taxon>Gammaproteobacteria</taxon>
        <taxon>Cellvibrionales</taxon>
        <taxon>Halieaceae</taxon>
        <taxon>Seongchinamella</taxon>
    </lineage>
</organism>
<keyword evidence="2 5" id="KW-0808">Transferase</keyword>
<evidence type="ECO:0000313" key="8">
    <source>
        <dbReference type="EMBL" id="TDG12395.1"/>
    </source>
</evidence>
<protein>
    <recommendedName>
        <fullName evidence="5">Release factor glutamine methyltransferase</fullName>
        <shortName evidence="5">RF MTase</shortName>
        <ecNumber evidence="5">2.1.1.297</ecNumber>
    </recommendedName>
    <alternativeName>
        <fullName evidence="5">N5-glutamine methyltransferase PrmC</fullName>
    </alternativeName>
    <alternativeName>
        <fullName evidence="5">Protein-(glutamine-N5) MTase PrmC</fullName>
    </alternativeName>
    <alternativeName>
        <fullName evidence="5">Protein-glutamine N-methyltransferase PrmC</fullName>
    </alternativeName>
</protein>
<accession>A0A4R5LPM5</accession>
<dbReference type="InterPro" id="IPR050320">
    <property type="entry name" value="N5-glutamine_MTase"/>
</dbReference>
<dbReference type="Gene3D" id="3.40.50.150">
    <property type="entry name" value="Vaccinia Virus protein VP39"/>
    <property type="match status" value="1"/>
</dbReference>
<feature type="binding site" evidence="5">
    <location>
        <position position="167"/>
    </location>
    <ligand>
        <name>S-adenosyl-L-methionine</name>
        <dbReference type="ChEBI" id="CHEBI:59789"/>
    </ligand>
</feature>
<gene>
    <name evidence="5 8" type="primary">prmC</name>
    <name evidence="8" type="ORF">E2F43_12320</name>
</gene>
<evidence type="ECO:0000256" key="2">
    <source>
        <dbReference type="ARBA" id="ARBA00022679"/>
    </source>
</evidence>
<dbReference type="EC" id="2.1.1.297" evidence="5"/>
<dbReference type="RefSeq" id="WP_133213145.1">
    <property type="nucleotide sequence ID" value="NZ_SMSE01000003.1"/>
</dbReference>
<dbReference type="OrthoDB" id="9800643at2"/>
<dbReference type="Pfam" id="PF17827">
    <property type="entry name" value="PrmC_N"/>
    <property type="match status" value="1"/>
</dbReference>
<dbReference type="NCBIfam" id="TIGR00536">
    <property type="entry name" value="hemK_fam"/>
    <property type="match status" value="1"/>
</dbReference>
<dbReference type="GO" id="GO:0032259">
    <property type="term" value="P:methylation"/>
    <property type="evidence" value="ECO:0007669"/>
    <property type="project" value="UniProtKB-KW"/>
</dbReference>
<dbReference type="GO" id="GO:0102559">
    <property type="term" value="F:peptide chain release factor N(5)-glutamine methyltransferase activity"/>
    <property type="evidence" value="ECO:0007669"/>
    <property type="project" value="UniProtKB-EC"/>
</dbReference>
<dbReference type="FunFam" id="3.40.50.150:FF:000053">
    <property type="entry name" value="Release factor glutamine methyltransferase"/>
    <property type="match status" value="1"/>
</dbReference>
<evidence type="ECO:0000256" key="3">
    <source>
        <dbReference type="ARBA" id="ARBA00022691"/>
    </source>
</evidence>
<proteinExistence type="inferred from homology"/>
<dbReference type="PROSITE" id="PS00092">
    <property type="entry name" value="N6_MTASE"/>
    <property type="match status" value="1"/>
</dbReference>
<evidence type="ECO:0000256" key="1">
    <source>
        <dbReference type="ARBA" id="ARBA00022603"/>
    </source>
</evidence>
<dbReference type="Pfam" id="PF05175">
    <property type="entry name" value="MTS"/>
    <property type="match status" value="1"/>
</dbReference>
<dbReference type="GO" id="GO:0003676">
    <property type="term" value="F:nucleic acid binding"/>
    <property type="evidence" value="ECO:0007669"/>
    <property type="project" value="InterPro"/>
</dbReference>
<dbReference type="InterPro" id="IPR007848">
    <property type="entry name" value="Small_mtfrase_dom"/>
</dbReference>